<dbReference type="AlphaFoldDB" id="A0A3S4J1A8"/>
<proteinExistence type="predicted"/>
<evidence type="ECO:0000256" key="1">
    <source>
        <dbReference type="SAM" id="Phobius"/>
    </source>
</evidence>
<dbReference type="InterPro" id="IPR010718">
    <property type="entry name" value="DUF1294"/>
</dbReference>
<keyword evidence="1" id="KW-1133">Transmembrane helix</keyword>
<keyword evidence="1" id="KW-0812">Transmembrane</keyword>
<reference evidence="2 3" key="1">
    <citation type="submission" date="2018-12" db="EMBL/GenBank/DDBJ databases">
        <authorList>
            <consortium name="Pathogen Informatics"/>
        </authorList>
    </citation>
    <scope>NUCLEOTIDE SEQUENCE [LARGE SCALE GENOMIC DNA]</scope>
    <source>
        <strain evidence="2 3">NCTC8272</strain>
    </source>
</reference>
<feature type="transmembrane region" description="Helical" evidence="1">
    <location>
        <begin position="60"/>
        <end position="78"/>
    </location>
</feature>
<feature type="transmembrane region" description="Helical" evidence="1">
    <location>
        <begin position="7"/>
        <end position="40"/>
    </location>
</feature>
<feature type="transmembrane region" description="Helical" evidence="1">
    <location>
        <begin position="133"/>
        <end position="150"/>
    </location>
</feature>
<feature type="transmembrane region" description="Helical" evidence="1">
    <location>
        <begin position="90"/>
        <end position="113"/>
    </location>
</feature>
<accession>A0A3S4J1A8</accession>
<dbReference type="Proteomes" id="UP000277214">
    <property type="component" value="Chromosome 1"/>
</dbReference>
<keyword evidence="1" id="KW-0472">Membrane</keyword>
<dbReference type="EMBL" id="LR134149">
    <property type="protein sequence ID" value="VEA34269.1"/>
    <property type="molecule type" value="Genomic_DNA"/>
</dbReference>
<gene>
    <name evidence="2" type="ORF">NCTC8272_01395</name>
</gene>
<sequence>MYLNRFCYLLLISAAVGSIFTSHPVAMWFLLANVLTLAIYGIDKTAARKTWRRVPESTLLVFGVVGGWPGAIVGQQLFRHKTQKQPFKTYFIVSVIVSIVVTVAILSTLSIFVLLNIEYGSLIDQPAAKTTSYFHATGTMILSGVLLKAYRSRWNIIQWNNDEL</sequence>
<dbReference type="Pfam" id="PF06961">
    <property type="entry name" value="DUF1294"/>
    <property type="match status" value="1"/>
</dbReference>
<evidence type="ECO:0000313" key="2">
    <source>
        <dbReference type="EMBL" id="VEA34269.1"/>
    </source>
</evidence>
<protein>
    <submittedName>
        <fullName evidence="2">Cyanate transport</fullName>
    </submittedName>
</protein>
<name>A0A3S4J1A8_SALET</name>
<organism evidence="2 3">
    <name type="scientific">Salmonella enterica I</name>
    <dbReference type="NCBI Taxonomy" id="59201"/>
    <lineage>
        <taxon>Bacteria</taxon>
        <taxon>Pseudomonadati</taxon>
        <taxon>Pseudomonadota</taxon>
        <taxon>Gammaproteobacteria</taxon>
        <taxon>Enterobacterales</taxon>
        <taxon>Enterobacteriaceae</taxon>
        <taxon>Salmonella</taxon>
    </lineage>
</organism>
<evidence type="ECO:0000313" key="3">
    <source>
        <dbReference type="Proteomes" id="UP000277214"/>
    </source>
</evidence>